<dbReference type="AlphaFoldDB" id="A0A645BQC5"/>
<protein>
    <submittedName>
        <fullName evidence="1">Uncharacterized protein</fullName>
    </submittedName>
</protein>
<name>A0A645BQC5_9ZZZZ</name>
<proteinExistence type="predicted"/>
<accession>A0A645BQC5</accession>
<dbReference type="EMBL" id="VSSQ01021804">
    <property type="protein sequence ID" value="MPM67640.1"/>
    <property type="molecule type" value="Genomic_DNA"/>
</dbReference>
<sequence>MGAVRDFFDLPFRRFAAAERQVETAGLPSTGRISLMRQEKEGRCILHVLFGNTVLRGCHGEFPNGQFPAKPVEVIEELLPLRDVTFTVSVPGTVRRVTLEPEGKALDFRWREGKVSFSLKEFTCHAMVSIEI</sequence>
<comment type="caution">
    <text evidence="1">The sequence shown here is derived from an EMBL/GenBank/DDBJ whole genome shotgun (WGS) entry which is preliminary data.</text>
</comment>
<reference evidence="1" key="1">
    <citation type="submission" date="2019-08" db="EMBL/GenBank/DDBJ databases">
        <authorList>
            <person name="Kucharzyk K."/>
            <person name="Murdoch R.W."/>
            <person name="Higgins S."/>
            <person name="Loffler F."/>
        </authorList>
    </citation>
    <scope>NUCLEOTIDE SEQUENCE</scope>
</reference>
<organism evidence="1">
    <name type="scientific">bioreactor metagenome</name>
    <dbReference type="NCBI Taxonomy" id="1076179"/>
    <lineage>
        <taxon>unclassified sequences</taxon>
        <taxon>metagenomes</taxon>
        <taxon>ecological metagenomes</taxon>
    </lineage>
</organism>
<evidence type="ECO:0000313" key="1">
    <source>
        <dbReference type="EMBL" id="MPM67640.1"/>
    </source>
</evidence>
<gene>
    <name evidence="1" type="ORF">SDC9_114564</name>
</gene>